<reference evidence="2" key="1">
    <citation type="submission" date="2020-05" db="EMBL/GenBank/DDBJ databases">
        <authorList>
            <person name="Chiriac C."/>
            <person name="Salcher M."/>
            <person name="Ghai R."/>
            <person name="Kavagutti S V."/>
        </authorList>
    </citation>
    <scope>NUCLEOTIDE SEQUENCE</scope>
</reference>
<proteinExistence type="predicted"/>
<name>A0A6J5RAX2_9CAUD</name>
<keyword evidence="1" id="KW-0472">Membrane</keyword>
<keyword evidence="1" id="KW-0812">Transmembrane</keyword>
<feature type="transmembrane region" description="Helical" evidence="1">
    <location>
        <begin position="68"/>
        <end position="95"/>
    </location>
</feature>
<dbReference type="EMBL" id="LR797181">
    <property type="protein sequence ID" value="CAB4192932.1"/>
    <property type="molecule type" value="Genomic_DNA"/>
</dbReference>
<gene>
    <name evidence="2" type="ORF">UFOVP1244_134</name>
</gene>
<keyword evidence="1" id="KW-1133">Transmembrane helix</keyword>
<organism evidence="2">
    <name type="scientific">uncultured Caudovirales phage</name>
    <dbReference type="NCBI Taxonomy" id="2100421"/>
    <lineage>
        <taxon>Viruses</taxon>
        <taxon>Duplodnaviria</taxon>
        <taxon>Heunggongvirae</taxon>
        <taxon>Uroviricota</taxon>
        <taxon>Caudoviricetes</taxon>
        <taxon>Peduoviridae</taxon>
        <taxon>Maltschvirus</taxon>
        <taxon>Maltschvirus maltsch</taxon>
    </lineage>
</organism>
<evidence type="ECO:0000256" key="1">
    <source>
        <dbReference type="SAM" id="Phobius"/>
    </source>
</evidence>
<protein>
    <submittedName>
        <fullName evidence="2">Uncharacterized protein</fullName>
    </submittedName>
</protein>
<sequence>MTRRMPEDIIDDWLCRTGNRAKKSTVSFVISFINDHPILVRLVWLSAFLVSLSLPGVILGIVGDGSDLSTMVFAFVCIPWTLFNAIAFTDFLVAIRRCSGLETE</sequence>
<evidence type="ECO:0000313" key="2">
    <source>
        <dbReference type="EMBL" id="CAB4192932.1"/>
    </source>
</evidence>
<feature type="transmembrane region" description="Helical" evidence="1">
    <location>
        <begin position="42"/>
        <end position="62"/>
    </location>
</feature>
<accession>A0A6J5RAX2</accession>